<comment type="caution">
    <text evidence="1">The sequence shown here is derived from an EMBL/GenBank/DDBJ whole genome shotgun (WGS) entry which is preliminary data.</text>
</comment>
<accession>A0ABQ6A9C1</accession>
<dbReference type="Proteomes" id="UP001156641">
    <property type="component" value="Unassembled WGS sequence"/>
</dbReference>
<keyword evidence="2" id="KW-1185">Reference proteome</keyword>
<proteinExistence type="predicted"/>
<protein>
    <submittedName>
        <fullName evidence="1">Uncharacterized protein</fullName>
    </submittedName>
</protein>
<organism evidence="1 2">
    <name type="scientific">Acidocella aquatica</name>
    <dbReference type="NCBI Taxonomy" id="1922313"/>
    <lineage>
        <taxon>Bacteria</taxon>
        <taxon>Pseudomonadati</taxon>
        <taxon>Pseudomonadota</taxon>
        <taxon>Alphaproteobacteria</taxon>
        <taxon>Acetobacterales</taxon>
        <taxon>Acidocellaceae</taxon>
        <taxon>Acidocella</taxon>
    </lineage>
</organism>
<reference evidence="2" key="1">
    <citation type="journal article" date="2019" name="Int. J. Syst. Evol. Microbiol.">
        <title>The Global Catalogue of Microorganisms (GCM) 10K type strain sequencing project: providing services to taxonomists for standard genome sequencing and annotation.</title>
        <authorList>
            <consortium name="The Broad Institute Genomics Platform"/>
            <consortium name="The Broad Institute Genome Sequencing Center for Infectious Disease"/>
            <person name="Wu L."/>
            <person name="Ma J."/>
        </authorList>
    </citation>
    <scope>NUCLEOTIDE SEQUENCE [LARGE SCALE GENOMIC DNA]</scope>
    <source>
        <strain evidence="2">NBRC 112502</strain>
    </source>
</reference>
<gene>
    <name evidence="1" type="ORF">GCM10010909_13450</name>
</gene>
<evidence type="ECO:0000313" key="1">
    <source>
        <dbReference type="EMBL" id="GLR66665.1"/>
    </source>
</evidence>
<name>A0ABQ6A9C1_9PROT</name>
<dbReference type="EMBL" id="BSOS01000033">
    <property type="protein sequence ID" value="GLR66665.1"/>
    <property type="molecule type" value="Genomic_DNA"/>
</dbReference>
<sequence length="52" mass="5689">MLAFLIIFTLAIAGLLIVQAMDVECTKPRTRRGKVTRPAPAALFFDTLAGLR</sequence>
<dbReference type="RefSeq" id="WP_284257371.1">
    <property type="nucleotide sequence ID" value="NZ_BSOS01000033.1"/>
</dbReference>
<evidence type="ECO:0000313" key="2">
    <source>
        <dbReference type="Proteomes" id="UP001156641"/>
    </source>
</evidence>